<dbReference type="FunFam" id="2.60.120.1440:FF:000001">
    <property type="entry name" value="Putative anti-sigma factor"/>
    <property type="match status" value="1"/>
</dbReference>
<dbReference type="InterPro" id="IPR012373">
    <property type="entry name" value="Ferrdict_sens_TM"/>
</dbReference>
<organism evidence="4 5">
    <name type="scientific">Saccharicrinis carchari</name>
    <dbReference type="NCBI Taxonomy" id="1168039"/>
    <lineage>
        <taxon>Bacteria</taxon>
        <taxon>Pseudomonadati</taxon>
        <taxon>Bacteroidota</taxon>
        <taxon>Bacteroidia</taxon>
        <taxon>Marinilabiliales</taxon>
        <taxon>Marinilabiliaceae</taxon>
        <taxon>Saccharicrinis</taxon>
    </lineage>
</organism>
<dbReference type="Pfam" id="PF16344">
    <property type="entry name" value="FecR_C"/>
    <property type="match status" value="1"/>
</dbReference>
<evidence type="ECO:0000313" key="5">
    <source>
        <dbReference type="Proteomes" id="UP000319040"/>
    </source>
</evidence>
<feature type="domain" description="FecR protein" evidence="2">
    <location>
        <begin position="117"/>
        <end position="212"/>
    </location>
</feature>
<dbReference type="GO" id="GO:0016989">
    <property type="term" value="F:sigma factor antagonist activity"/>
    <property type="evidence" value="ECO:0007669"/>
    <property type="project" value="TreeGrafter"/>
</dbReference>
<keyword evidence="5" id="KW-1185">Reference proteome</keyword>
<feature type="domain" description="Protein FecR C-terminal" evidence="3">
    <location>
        <begin position="256"/>
        <end position="320"/>
    </location>
</feature>
<keyword evidence="1" id="KW-0472">Membrane</keyword>
<dbReference type="PANTHER" id="PTHR30273">
    <property type="entry name" value="PERIPLASMIC SIGNAL SENSOR AND SIGMA FACTOR ACTIVATOR FECR-RELATED"/>
    <property type="match status" value="1"/>
</dbReference>
<dbReference type="InterPro" id="IPR006860">
    <property type="entry name" value="FecR"/>
</dbReference>
<dbReference type="EMBL" id="FXTB01000002">
    <property type="protein sequence ID" value="SMO52413.1"/>
    <property type="molecule type" value="Genomic_DNA"/>
</dbReference>
<dbReference type="Pfam" id="PF04773">
    <property type="entry name" value="FecR"/>
    <property type="match status" value="1"/>
</dbReference>
<dbReference type="AlphaFoldDB" id="A0A521BZ09"/>
<sequence>MNNEKIWKYINGELPEEEKASVLRWIKEKPERIAEYHRLKRDFSFSGSSDHITDESIARHYDTLLGRIQASGKKINGLFTELLKYAAVVALTFLTAYYIFSHSDQSSKDSSKVLLTQVETMAGQSSKVTLPDGTAVWLNSASSLTYAADFGQHGQREVTLQGEAFFDVTRDTLKPFKVSTSEMVVKVLGTSFNMEAYDGSDVVTTLVEGKVQINSPGGTKLSDLKPGEQITLSLATNKLEIKEVDTRYYASWKDGYIILNNVRLEDIAPKLERFYNVNMVLKNKRVKDIVINGRGLRNMPVDQLMRVLKMTYGLDYKIESSLEEITKITVY</sequence>
<dbReference type="Proteomes" id="UP000319040">
    <property type="component" value="Unassembled WGS sequence"/>
</dbReference>
<keyword evidence="1" id="KW-0812">Transmembrane</keyword>
<dbReference type="Gene3D" id="2.60.120.1440">
    <property type="match status" value="1"/>
</dbReference>
<dbReference type="InterPro" id="IPR032508">
    <property type="entry name" value="FecR_C"/>
</dbReference>
<name>A0A521BZ09_SACCC</name>
<feature type="transmembrane region" description="Helical" evidence="1">
    <location>
        <begin position="82"/>
        <end position="100"/>
    </location>
</feature>
<keyword evidence="1" id="KW-1133">Transmembrane helix</keyword>
<dbReference type="PANTHER" id="PTHR30273:SF2">
    <property type="entry name" value="PROTEIN FECR"/>
    <property type="match status" value="1"/>
</dbReference>
<accession>A0A521BZ09</accession>
<dbReference type="RefSeq" id="WP_142532547.1">
    <property type="nucleotide sequence ID" value="NZ_FXTB01000002.1"/>
</dbReference>
<gene>
    <name evidence="4" type="ORF">SAMN06265379_102245</name>
</gene>
<evidence type="ECO:0000313" key="4">
    <source>
        <dbReference type="EMBL" id="SMO52413.1"/>
    </source>
</evidence>
<dbReference type="Gene3D" id="3.55.50.30">
    <property type="match status" value="1"/>
</dbReference>
<evidence type="ECO:0000256" key="1">
    <source>
        <dbReference type="SAM" id="Phobius"/>
    </source>
</evidence>
<evidence type="ECO:0000259" key="2">
    <source>
        <dbReference type="Pfam" id="PF04773"/>
    </source>
</evidence>
<reference evidence="4 5" key="1">
    <citation type="submission" date="2017-05" db="EMBL/GenBank/DDBJ databases">
        <authorList>
            <person name="Varghese N."/>
            <person name="Submissions S."/>
        </authorList>
    </citation>
    <scope>NUCLEOTIDE SEQUENCE [LARGE SCALE GENOMIC DNA]</scope>
    <source>
        <strain evidence="4 5">DSM 27040</strain>
    </source>
</reference>
<protein>
    <submittedName>
        <fullName evidence="4">FecR family protein</fullName>
    </submittedName>
</protein>
<dbReference type="PIRSF" id="PIRSF018266">
    <property type="entry name" value="FecR"/>
    <property type="match status" value="1"/>
</dbReference>
<evidence type="ECO:0000259" key="3">
    <source>
        <dbReference type="Pfam" id="PF16344"/>
    </source>
</evidence>
<dbReference type="OrthoDB" id="1098987at2"/>
<proteinExistence type="predicted"/>